<dbReference type="Gene3D" id="3.60.20.10">
    <property type="entry name" value="Glutamine Phosphoribosylpyrophosphate, subunit 1, domain 1"/>
    <property type="match status" value="1"/>
</dbReference>
<dbReference type="PANTHER" id="PTHR43284">
    <property type="entry name" value="ASPARAGINE SYNTHETASE (GLUTAMINE-HYDROLYZING)"/>
    <property type="match status" value="1"/>
</dbReference>
<keyword evidence="8" id="KW-0061">Asparagine biosynthesis</keyword>
<dbReference type="PROSITE" id="PS51278">
    <property type="entry name" value="GATASE_TYPE_2"/>
    <property type="match status" value="1"/>
</dbReference>
<evidence type="ECO:0000256" key="3">
    <source>
        <dbReference type="ARBA" id="ARBA00012737"/>
    </source>
</evidence>
<dbReference type="PANTHER" id="PTHR43284:SF1">
    <property type="entry name" value="ASPARAGINE SYNTHETASE"/>
    <property type="match status" value="1"/>
</dbReference>
<dbReference type="InterPro" id="IPR006426">
    <property type="entry name" value="Asn_synth_AEB"/>
</dbReference>
<dbReference type="GO" id="GO:0006529">
    <property type="term" value="P:asparagine biosynthetic process"/>
    <property type="evidence" value="ECO:0007669"/>
    <property type="project" value="UniProtKB-KW"/>
</dbReference>
<keyword evidence="6 8" id="KW-0315">Glutamine amidotransferase</keyword>
<dbReference type="InterPro" id="IPR017932">
    <property type="entry name" value="GATase_2_dom"/>
</dbReference>
<keyword evidence="4 9" id="KW-0547">Nucleotide-binding</keyword>
<keyword evidence="5 9" id="KW-0067">ATP-binding</keyword>
<dbReference type="InterPro" id="IPR051786">
    <property type="entry name" value="ASN_synthetase/amidase"/>
</dbReference>
<dbReference type="SUPFAM" id="SSF56235">
    <property type="entry name" value="N-terminal nucleophile aminohydrolases (Ntn hydrolases)"/>
    <property type="match status" value="1"/>
</dbReference>
<evidence type="ECO:0000259" key="10">
    <source>
        <dbReference type="PROSITE" id="PS51278"/>
    </source>
</evidence>
<protein>
    <recommendedName>
        <fullName evidence="3">asparagine synthase (glutamine-hydrolyzing)</fullName>
        <ecNumber evidence="3">6.3.5.4</ecNumber>
    </recommendedName>
</protein>
<feature type="binding site" evidence="9">
    <location>
        <position position="291"/>
    </location>
    <ligand>
        <name>ATP</name>
        <dbReference type="ChEBI" id="CHEBI:30616"/>
    </ligand>
</feature>
<comment type="caution">
    <text evidence="11">The sequence shown here is derived from an EMBL/GenBank/DDBJ whole genome shotgun (WGS) entry which is preliminary data.</text>
</comment>
<evidence type="ECO:0000256" key="6">
    <source>
        <dbReference type="ARBA" id="ARBA00022962"/>
    </source>
</evidence>
<dbReference type="GO" id="GO:0004066">
    <property type="term" value="F:asparagine synthase (glutamine-hydrolyzing) activity"/>
    <property type="evidence" value="ECO:0007669"/>
    <property type="project" value="UniProtKB-EC"/>
</dbReference>
<evidence type="ECO:0000256" key="1">
    <source>
        <dbReference type="ARBA" id="ARBA00005187"/>
    </source>
</evidence>
<dbReference type="CDD" id="cd01991">
    <property type="entry name" value="Asn_synthase_B_C"/>
    <property type="match status" value="1"/>
</dbReference>
<evidence type="ECO:0000256" key="2">
    <source>
        <dbReference type="ARBA" id="ARBA00005752"/>
    </source>
</evidence>
<name>A0A4R2HL31_9SPHI</name>
<evidence type="ECO:0000313" key="12">
    <source>
        <dbReference type="Proteomes" id="UP000295684"/>
    </source>
</evidence>
<dbReference type="SUPFAM" id="SSF52402">
    <property type="entry name" value="Adenine nucleotide alpha hydrolases-like"/>
    <property type="match status" value="1"/>
</dbReference>
<dbReference type="InterPro" id="IPR001962">
    <property type="entry name" value="Asn_synthase"/>
</dbReference>
<evidence type="ECO:0000313" key="11">
    <source>
        <dbReference type="EMBL" id="TCO30807.1"/>
    </source>
</evidence>
<evidence type="ECO:0000256" key="8">
    <source>
        <dbReference type="PIRSR" id="PIRSR001589-1"/>
    </source>
</evidence>
<dbReference type="RefSeq" id="WP_132528993.1">
    <property type="nucleotide sequence ID" value="NZ_BMJO01000001.1"/>
</dbReference>
<dbReference type="CDD" id="cd00712">
    <property type="entry name" value="AsnB"/>
    <property type="match status" value="1"/>
</dbReference>
<evidence type="ECO:0000256" key="9">
    <source>
        <dbReference type="PIRSR" id="PIRSR001589-2"/>
    </source>
</evidence>
<dbReference type="PIRSF" id="PIRSF001589">
    <property type="entry name" value="Asn_synthetase_glu-h"/>
    <property type="match status" value="1"/>
</dbReference>
<dbReference type="GO" id="GO:0005829">
    <property type="term" value="C:cytosol"/>
    <property type="evidence" value="ECO:0007669"/>
    <property type="project" value="TreeGrafter"/>
</dbReference>
<dbReference type="EMBL" id="SLWO01000001">
    <property type="protein sequence ID" value="TCO30807.1"/>
    <property type="molecule type" value="Genomic_DNA"/>
</dbReference>
<dbReference type="InterPro" id="IPR029055">
    <property type="entry name" value="Ntn_hydrolases_N"/>
</dbReference>
<keyword evidence="8" id="KW-0028">Amino-acid biosynthesis</keyword>
<dbReference type="Pfam" id="PF13537">
    <property type="entry name" value="GATase_7"/>
    <property type="match status" value="1"/>
</dbReference>
<dbReference type="Gene3D" id="3.40.50.620">
    <property type="entry name" value="HUPs"/>
    <property type="match status" value="1"/>
</dbReference>
<accession>A0A4R2HL31</accession>
<reference evidence="11 12" key="1">
    <citation type="submission" date="2019-03" db="EMBL/GenBank/DDBJ databases">
        <title>Genomic Encyclopedia of Type Strains, Phase IV (KMG-IV): sequencing the most valuable type-strain genomes for metagenomic binning, comparative biology and taxonomic classification.</title>
        <authorList>
            <person name="Goeker M."/>
        </authorList>
    </citation>
    <scope>NUCLEOTIDE SEQUENCE [LARGE SCALE GENOMIC DNA]</scope>
    <source>
        <strain evidence="11 12">DSM 103236</strain>
    </source>
</reference>
<sequence>MCRIAGILDKKAHPEQLRQDVQYMCDAMQHGGPDDEGFHADETLGLQFGHRRLALIDLSAGGHQPMLGWEDKLAITFNGEIYNFQELKKELSAIGYPFRTQSDTEVILAAYHTWGVSSFQKLNGMFAFALHDQSQQLTYLVRDQAGIKPLYYSIQDQQLIFSSEVKAFKKTSYTFVENKNWKTYFLAFGHIPQPFTTLQDVFSLKPGHYLKWNHEHHAHEIISFEPLPPSALITSPLQAAENLGKSLEDAVKCHLIADAPIGVFLSGGIDSSIITLLADQHTGKNLKSLSINFTDQTFSEEKYQKLVTEKTSGIHHTYLVDEQDFNDSFEKIMTAMDQPTNDGINSWFVNKYAKENGLKAVLSGIGADELLGGYPSFSRMGLIRTLQKLPAFILRFCERLPSEKLKRIYYLSYKNPIGEYLFLRGFFIPETIAKILNISKKEIDLLFEAFPIDEKINNLNGAERASWLETSIYMQNQLLKDTDFMSMSHGIEVRVPFLDQHFLKTINGIAPPQRFPAEKKGLLIQAFKKILPEAVWNRPKMGFSFPLEQWFMKGGQITKEEIYSKNQTAQKLIDQFKKGQLHWSKAFALYQVYTSAQTPILKVELKNHNNGA</sequence>
<evidence type="ECO:0000256" key="4">
    <source>
        <dbReference type="ARBA" id="ARBA00022741"/>
    </source>
</evidence>
<dbReference type="InterPro" id="IPR014729">
    <property type="entry name" value="Rossmann-like_a/b/a_fold"/>
</dbReference>
<comment type="pathway">
    <text evidence="1">Amino-acid biosynthesis; L-asparagine biosynthesis; L-asparagine from L-aspartate (L-Gln route): step 1/1.</text>
</comment>
<comment type="similarity">
    <text evidence="2">Belongs to the asparagine synthetase family.</text>
</comment>
<feature type="binding site" evidence="9">
    <location>
        <position position="103"/>
    </location>
    <ligand>
        <name>L-glutamine</name>
        <dbReference type="ChEBI" id="CHEBI:58359"/>
    </ligand>
</feature>
<gene>
    <name evidence="11" type="ORF">EV200_101246</name>
</gene>
<dbReference type="InterPro" id="IPR033738">
    <property type="entry name" value="AsnB_N"/>
</dbReference>
<organism evidence="11 12">
    <name type="scientific">Pedobacter psychrotolerans</name>
    <dbReference type="NCBI Taxonomy" id="1843235"/>
    <lineage>
        <taxon>Bacteria</taxon>
        <taxon>Pseudomonadati</taxon>
        <taxon>Bacteroidota</taxon>
        <taxon>Sphingobacteriia</taxon>
        <taxon>Sphingobacteriales</taxon>
        <taxon>Sphingobacteriaceae</taxon>
        <taxon>Pedobacter</taxon>
    </lineage>
</organism>
<proteinExistence type="inferred from homology"/>
<dbReference type="NCBIfam" id="TIGR01536">
    <property type="entry name" value="asn_synth_AEB"/>
    <property type="match status" value="1"/>
</dbReference>
<dbReference type="AlphaFoldDB" id="A0A4R2HL31"/>
<feature type="domain" description="Glutamine amidotransferase type-2" evidence="10">
    <location>
        <begin position="2"/>
        <end position="215"/>
    </location>
</feature>
<dbReference type="EC" id="6.3.5.4" evidence="3"/>
<feature type="active site" description="For GATase activity" evidence="8">
    <location>
        <position position="2"/>
    </location>
</feature>
<evidence type="ECO:0000256" key="7">
    <source>
        <dbReference type="ARBA" id="ARBA00048741"/>
    </source>
</evidence>
<dbReference type="Pfam" id="PF00733">
    <property type="entry name" value="Asn_synthase"/>
    <property type="match status" value="1"/>
</dbReference>
<evidence type="ECO:0000256" key="5">
    <source>
        <dbReference type="ARBA" id="ARBA00022840"/>
    </source>
</evidence>
<dbReference type="Proteomes" id="UP000295684">
    <property type="component" value="Unassembled WGS sequence"/>
</dbReference>
<feature type="binding site" evidence="9">
    <location>
        <begin position="363"/>
        <end position="364"/>
    </location>
    <ligand>
        <name>ATP</name>
        <dbReference type="ChEBI" id="CHEBI:30616"/>
    </ligand>
</feature>
<comment type="catalytic activity">
    <reaction evidence="7">
        <text>L-aspartate + L-glutamine + ATP + H2O = L-asparagine + L-glutamate + AMP + diphosphate + H(+)</text>
        <dbReference type="Rhea" id="RHEA:12228"/>
        <dbReference type="ChEBI" id="CHEBI:15377"/>
        <dbReference type="ChEBI" id="CHEBI:15378"/>
        <dbReference type="ChEBI" id="CHEBI:29985"/>
        <dbReference type="ChEBI" id="CHEBI:29991"/>
        <dbReference type="ChEBI" id="CHEBI:30616"/>
        <dbReference type="ChEBI" id="CHEBI:33019"/>
        <dbReference type="ChEBI" id="CHEBI:58048"/>
        <dbReference type="ChEBI" id="CHEBI:58359"/>
        <dbReference type="ChEBI" id="CHEBI:456215"/>
        <dbReference type="EC" id="6.3.5.4"/>
    </reaction>
</comment>
<dbReference type="OrthoDB" id="9763290at2"/>
<dbReference type="GO" id="GO:0005524">
    <property type="term" value="F:ATP binding"/>
    <property type="evidence" value="ECO:0007669"/>
    <property type="project" value="UniProtKB-KW"/>
</dbReference>